<name>A0AAD5LZZ1_PARTN</name>
<accession>A0AAD5LZZ1</accession>
<gene>
    <name evidence="1" type="ORF">KIN20_002541</name>
</gene>
<reference evidence="1" key="1">
    <citation type="submission" date="2021-06" db="EMBL/GenBank/DDBJ databases">
        <title>Parelaphostrongylus tenuis whole genome reference sequence.</title>
        <authorList>
            <person name="Garwood T.J."/>
            <person name="Larsen P.A."/>
            <person name="Fountain-Jones N.M."/>
            <person name="Garbe J.R."/>
            <person name="Macchietto M.G."/>
            <person name="Kania S.A."/>
            <person name="Gerhold R.W."/>
            <person name="Richards J.E."/>
            <person name="Wolf T.M."/>
        </authorList>
    </citation>
    <scope>NUCLEOTIDE SEQUENCE</scope>
    <source>
        <strain evidence="1">MNPRO001-30</strain>
        <tissue evidence="1">Meninges</tissue>
    </source>
</reference>
<comment type="caution">
    <text evidence="1">The sequence shown here is derived from an EMBL/GenBank/DDBJ whole genome shotgun (WGS) entry which is preliminary data.</text>
</comment>
<dbReference type="AlphaFoldDB" id="A0AAD5LZZ1"/>
<protein>
    <submittedName>
        <fullName evidence="1">Uncharacterized protein</fullName>
    </submittedName>
</protein>
<proteinExistence type="predicted"/>
<organism evidence="1 2">
    <name type="scientific">Parelaphostrongylus tenuis</name>
    <name type="common">Meningeal worm</name>
    <dbReference type="NCBI Taxonomy" id="148309"/>
    <lineage>
        <taxon>Eukaryota</taxon>
        <taxon>Metazoa</taxon>
        <taxon>Ecdysozoa</taxon>
        <taxon>Nematoda</taxon>
        <taxon>Chromadorea</taxon>
        <taxon>Rhabditida</taxon>
        <taxon>Rhabditina</taxon>
        <taxon>Rhabditomorpha</taxon>
        <taxon>Strongyloidea</taxon>
        <taxon>Metastrongylidae</taxon>
        <taxon>Parelaphostrongylus</taxon>
    </lineage>
</organism>
<sequence>MLQAPVKQSTACPVDSLRRVDFHREIDYARNDEIEARIVQRERELQTWTIHCRIPSS</sequence>
<evidence type="ECO:0000313" key="2">
    <source>
        <dbReference type="Proteomes" id="UP001196413"/>
    </source>
</evidence>
<dbReference type="EMBL" id="JAHQIW010000319">
    <property type="protein sequence ID" value="KAJ1347478.1"/>
    <property type="molecule type" value="Genomic_DNA"/>
</dbReference>
<evidence type="ECO:0000313" key="1">
    <source>
        <dbReference type="EMBL" id="KAJ1347478.1"/>
    </source>
</evidence>
<keyword evidence="2" id="KW-1185">Reference proteome</keyword>
<dbReference type="Proteomes" id="UP001196413">
    <property type="component" value="Unassembled WGS sequence"/>
</dbReference>